<evidence type="ECO:0000313" key="2">
    <source>
        <dbReference type="EMBL" id="RSM64101.1"/>
    </source>
</evidence>
<evidence type="ECO:0000313" key="3">
    <source>
        <dbReference type="Proteomes" id="UP000287547"/>
    </source>
</evidence>
<dbReference type="InterPro" id="IPR034768">
    <property type="entry name" value="4FE4S_WBL"/>
</dbReference>
<protein>
    <submittedName>
        <fullName evidence="2">WhiB family transcriptional regulator</fullName>
    </submittedName>
</protein>
<dbReference type="PROSITE" id="PS51674">
    <property type="entry name" value="4FE4S_WBL"/>
    <property type="match status" value="1"/>
</dbReference>
<reference evidence="2 3" key="1">
    <citation type="submission" date="2018-05" db="EMBL/GenBank/DDBJ databases">
        <title>Evolution of GPA BGCs.</title>
        <authorList>
            <person name="Waglechner N."/>
            <person name="Wright G.D."/>
        </authorList>
    </citation>
    <scope>NUCLEOTIDE SEQUENCE [LARGE SCALE GENOMIC DNA]</scope>
    <source>
        <strain evidence="2 3">A82846</strain>
    </source>
</reference>
<evidence type="ECO:0000259" key="1">
    <source>
        <dbReference type="PROSITE" id="PS51674"/>
    </source>
</evidence>
<dbReference type="AlphaFoldDB" id="A0A428Y9A6"/>
<dbReference type="EMBL" id="QHKI01000100">
    <property type="protein sequence ID" value="RSM64101.1"/>
    <property type="molecule type" value="Genomic_DNA"/>
</dbReference>
<sequence>MSTPNQDCDRWLVGIAWRLDRLRWIPDEALTHIVLEQGECVSAYTNGEAPTLTGRDATDRELAAQLCATCPVQDECLELELRTAGERTFGVWGALAEDDRRALYPHWRQRGERATDLVDLCEDVEEGEGQ</sequence>
<dbReference type="RefSeq" id="WP_051796457.1">
    <property type="nucleotide sequence ID" value="NZ_QHKI01000100.1"/>
</dbReference>
<name>A0A428Y9A6_KIBAR</name>
<dbReference type="Proteomes" id="UP000287547">
    <property type="component" value="Unassembled WGS sequence"/>
</dbReference>
<dbReference type="Pfam" id="PF02467">
    <property type="entry name" value="Whib"/>
    <property type="match status" value="1"/>
</dbReference>
<gene>
    <name evidence="2" type="ORF">DMH04_51925</name>
</gene>
<accession>A0A428Y9A6</accession>
<feature type="domain" description="4Fe-4S Wbl-type" evidence="1">
    <location>
        <begin position="39"/>
        <end position="102"/>
    </location>
</feature>
<comment type="caution">
    <text evidence="2">The sequence shown here is derived from an EMBL/GenBank/DDBJ whole genome shotgun (WGS) entry which is preliminary data.</text>
</comment>
<organism evidence="2 3">
    <name type="scientific">Kibdelosporangium aridum</name>
    <dbReference type="NCBI Taxonomy" id="2030"/>
    <lineage>
        <taxon>Bacteria</taxon>
        <taxon>Bacillati</taxon>
        <taxon>Actinomycetota</taxon>
        <taxon>Actinomycetes</taxon>
        <taxon>Pseudonocardiales</taxon>
        <taxon>Pseudonocardiaceae</taxon>
        <taxon>Kibdelosporangium</taxon>
    </lineage>
</organism>
<proteinExistence type="predicted"/>
<dbReference type="OrthoDB" id="3689751at2"/>